<organism evidence="2 3">
    <name type="scientific">Roseofilum casamattae BLCC-M143</name>
    <dbReference type="NCBI Taxonomy" id="3022442"/>
    <lineage>
        <taxon>Bacteria</taxon>
        <taxon>Bacillati</taxon>
        <taxon>Cyanobacteriota</taxon>
        <taxon>Cyanophyceae</taxon>
        <taxon>Desertifilales</taxon>
        <taxon>Desertifilaceae</taxon>
        <taxon>Roseofilum</taxon>
        <taxon>Roseofilum casamattae</taxon>
    </lineage>
</organism>
<dbReference type="Gene3D" id="2.60.120.650">
    <property type="entry name" value="Cupin"/>
    <property type="match status" value="1"/>
</dbReference>
<evidence type="ECO:0000259" key="1">
    <source>
        <dbReference type="PROSITE" id="PS51184"/>
    </source>
</evidence>
<dbReference type="SMART" id="SM00558">
    <property type="entry name" value="JmjC"/>
    <property type="match status" value="1"/>
</dbReference>
<feature type="domain" description="JmjC" evidence="1">
    <location>
        <begin position="1"/>
        <end position="221"/>
    </location>
</feature>
<protein>
    <submittedName>
        <fullName evidence="2">Cupin-like domain-containing protein</fullName>
    </submittedName>
</protein>
<name>A0ABT7BZ57_9CYAN</name>
<dbReference type="EMBL" id="JAQOSQ010000014">
    <property type="protein sequence ID" value="MDJ1184355.1"/>
    <property type="molecule type" value="Genomic_DNA"/>
</dbReference>
<keyword evidence="3" id="KW-1185">Reference proteome</keyword>
<reference evidence="2 3" key="1">
    <citation type="submission" date="2023-01" db="EMBL/GenBank/DDBJ databases">
        <title>Novel diversity within Roseofilum (Cyanobacteria; Desertifilaceae) from marine benthic mats with descriptions of four novel species.</title>
        <authorList>
            <person name="Wang Y."/>
            <person name="Berthold D.E."/>
            <person name="Hu J."/>
            <person name="Lefler F.W."/>
            <person name="Laughinghouse H.D. IV."/>
        </authorList>
    </citation>
    <scope>NUCLEOTIDE SEQUENCE [LARGE SCALE GENOMIC DNA]</scope>
    <source>
        <strain evidence="2 3">BLCC-M143</strain>
    </source>
</reference>
<dbReference type="RefSeq" id="WP_283759008.1">
    <property type="nucleotide sequence ID" value="NZ_JAQOSQ010000014.1"/>
</dbReference>
<dbReference type="Pfam" id="PF02373">
    <property type="entry name" value="JmjC"/>
    <property type="match status" value="1"/>
</dbReference>
<sequence>MPKTITNLFKSIRRREDENKPKSYQPLTIVENISVTEFIYTYEEPKIPVIIRNFELNWPAFAKWDRYFITKALSAEEGNLNFYRRYLRFFPTLDAIEEENNPYSLADGDYLTDITIKDYPALLEDYSIPPFFAEATDQPEKNQWLFIGPPSSKTKVHVDIPGYHAWNVSIYGSKYWWFFPDCDRVLTAIAQPGDIVFTPAGMYHAVVNLEETLSITHNYKR</sequence>
<dbReference type="PANTHER" id="PTHR12480">
    <property type="entry name" value="ARGININE DEMETHYLASE AND LYSYL-HYDROXYLASE JMJD"/>
    <property type="match status" value="1"/>
</dbReference>
<dbReference type="SUPFAM" id="SSF51197">
    <property type="entry name" value="Clavaminate synthase-like"/>
    <property type="match status" value="1"/>
</dbReference>
<dbReference type="PANTHER" id="PTHR12480:SF6">
    <property type="entry name" value="2-OXOGLUTARATE AND IRON-DEPENDENT OXYGENASE JMJD4"/>
    <property type="match status" value="1"/>
</dbReference>
<dbReference type="Proteomes" id="UP001232992">
    <property type="component" value="Unassembled WGS sequence"/>
</dbReference>
<evidence type="ECO:0000313" key="3">
    <source>
        <dbReference type="Proteomes" id="UP001232992"/>
    </source>
</evidence>
<dbReference type="InterPro" id="IPR003347">
    <property type="entry name" value="JmjC_dom"/>
</dbReference>
<gene>
    <name evidence="2" type="ORF">PMH09_14310</name>
</gene>
<comment type="caution">
    <text evidence="2">The sequence shown here is derived from an EMBL/GenBank/DDBJ whole genome shotgun (WGS) entry which is preliminary data.</text>
</comment>
<accession>A0ABT7BZ57</accession>
<evidence type="ECO:0000313" key="2">
    <source>
        <dbReference type="EMBL" id="MDJ1184355.1"/>
    </source>
</evidence>
<dbReference type="PROSITE" id="PS51184">
    <property type="entry name" value="JMJC"/>
    <property type="match status" value="1"/>
</dbReference>
<proteinExistence type="predicted"/>
<dbReference type="InterPro" id="IPR050910">
    <property type="entry name" value="JMJD6_ArgDemeth/LysHydrox"/>
</dbReference>